<dbReference type="HOGENOM" id="CLU_162041_0_0_9"/>
<gene>
    <name evidence="1" type="ordered locus">Rumal_2519</name>
</gene>
<proteinExistence type="predicted"/>
<dbReference type="EMBL" id="CP002403">
    <property type="protein sequence ID" value="ADU22998.1"/>
    <property type="molecule type" value="Genomic_DNA"/>
</dbReference>
<dbReference type="OrthoDB" id="1822121at2"/>
<name>E6UEZ9_RUMA7</name>
<dbReference type="RefSeq" id="WP_013499130.1">
    <property type="nucleotide sequence ID" value="NC_014833.1"/>
</dbReference>
<organism evidence="1 2">
    <name type="scientific">Ruminococcus albus (strain ATCC 27210 / DSM 20455 / JCM 14654 / NCDO 2250 / 7)</name>
    <dbReference type="NCBI Taxonomy" id="697329"/>
    <lineage>
        <taxon>Bacteria</taxon>
        <taxon>Bacillati</taxon>
        <taxon>Bacillota</taxon>
        <taxon>Clostridia</taxon>
        <taxon>Eubacteriales</taxon>
        <taxon>Oscillospiraceae</taxon>
        <taxon>Ruminococcus</taxon>
    </lineage>
</organism>
<dbReference type="KEGG" id="ral:Rumal_2519"/>
<evidence type="ECO:0000313" key="2">
    <source>
        <dbReference type="Proteomes" id="UP000006919"/>
    </source>
</evidence>
<evidence type="ECO:0000313" key="1">
    <source>
        <dbReference type="EMBL" id="ADU22998.1"/>
    </source>
</evidence>
<sequence length="97" mass="11418">MKEVFDKCCYCNAPLKLEISETSIHTFQGHRNEFTIKHEPSLACTKCNNIFQAESYQSEKTNAFLHFLMSIKLKKAEIEYKDMIRYVDKNLKFNGDE</sequence>
<reference evidence="1 2" key="1">
    <citation type="journal article" date="2011" name="J. Bacteriol.">
        <title>Complete genome of the cellulolytic ruminal bacterium Ruminococcus albus 7.</title>
        <authorList>
            <person name="Suen G."/>
            <person name="Stevenson D.M."/>
            <person name="Bruce D.C."/>
            <person name="Chertkov O."/>
            <person name="Copeland A."/>
            <person name="Cheng J.F."/>
            <person name="Detter C."/>
            <person name="Detter J.C."/>
            <person name="Goodwin L.A."/>
            <person name="Han C.S."/>
            <person name="Hauser L.J."/>
            <person name="Ivanova N.N."/>
            <person name="Kyrpides N.C."/>
            <person name="Land M.L."/>
            <person name="Lapidus A."/>
            <person name="Lucas S."/>
            <person name="Ovchinnikova G."/>
            <person name="Pitluck S."/>
            <person name="Tapia R."/>
            <person name="Woyke T."/>
            <person name="Boyum J."/>
            <person name="Mead D."/>
            <person name="Weimer P.J."/>
        </authorList>
    </citation>
    <scope>NUCLEOTIDE SEQUENCE [LARGE SCALE GENOMIC DNA]</scope>
    <source>
        <strain evidence="2">ATCC 27210 / DSM 20455 / JCM 14654 / NCDO 2250 / 7</strain>
    </source>
</reference>
<protein>
    <submittedName>
        <fullName evidence="1">Uncharacterized protein</fullName>
    </submittedName>
</protein>
<accession>E6UEZ9</accession>
<dbReference type="AlphaFoldDB" id="E6UEZ9"/>
<dbReference type="Proteomes" id="UP000006919">
    <property type="component" value="Chromosome"/>
</dbReference>